<dbReference type="EC" id="2.7.11.1" evidence="1"/>
<feature type="region of interest" description="Disordered" evidence="7">
    <location>
        <begin position="1"/>
        <end position="34"/>
    </location>
</feature>
<protein>
    <recommendedName>
        <fullName evidence="1">non-specific serine/threonine protein kinase</fullName>
        <ecNumber evidence="1">2.7.11.1</ecNumber>
    </recommendedName>
</protein>
<name>A0ABV1JSR5_9PSEU</name>
<evidence type="ECO:0000256" key="5">
    <source>
        <dbReference type="ARBA" id="ARBA00022777"/>
    </source>
</evidence>
<evidence type="ECO:0000313" key="10">
    <source>
        <dbReference type="EMBL" id="MEQ3538980.1"/>
    </source>
</evidence>
<dbReference type="SUPFAM" id="SSF56112">
    <property type="entry name" value="Protein kinase-like (PK-like)"/>
    <property type="match status" value="1"/>
</dbReference>
<dbReference type="SMART" id="SM00220">
    <property type="entry name" value="S_TKc"/>
    <property type="match status" value="1"/>
</dbReference>
<proteinExistence type="predicted"/>
<evidence type="ECO:0000256" key="1">
    <source>
        <dbReference type="ARBA" id="ARBA00012513"/>
    </source>
</evidence>
<keyword evidence="8" id="KW-0472">Membrane</keyword>
<keyword evidence="4" id="KW-0547">Nucleotide-binding</keyword>
<evidence type="ECO:0000256" key="2">
    <source>
        <dbReference type="ARBA" id="ARBA00022527"/>
    </source>
</evidence>
<comment type="caution">
    <text evidence="10">The sequence shown here is derived from an EMBL/GenBank/DDBJ whole genome shotgun (WGS) entry which is preliminary data.</text>
</comment>
<dbReference type="Gene3D" id="1.10.510.10">
    <property type="entry name" value="Transferase(Phosphotransferase) domain 1"/>
    <property type="match status" value="1"/>
</dbReference>
<evidence type="ECO:0000256" key="4">
    <source>
        <dbReference type="ARBA" id="ARBA00022741"/>
    </source>
</evidence>
<dbReference type="PROSITE" id="PS00108">
    <property type="entry name" value="PROTEIN_KINASE_ST"/>
    <property type="match status" value="1"/>
</dbReference>
<feature type="domain" description="Protein kinase" evidence="9">
    <location>
        <begin position="40"/>
        <end position="320"/>
    </location>
</feature>
<feature type="transmembrane region" description="Helical" evidence="8">
    <location>
        <begin position="331"/>
        <end position="353"/>
    </location>
</feature>
<dbReference type="InterPro" id="IPR000719">
    <property type="entry name" value="Prot_kinase_dom"/>
</dbReference>
<keyword evidence="3" id="KW-0808">Transferase</keyword>
<dbReference type="Proteomes" id="UP001464923">
    <property type="component" value="Unassembled WGS sequence"/>
</dbReference>
<keyword evidence="8" id="KW-1133">Transmembrane helix</keyword>
<evidence type="ECO:0000256" key="3">
    <source>
        <dbReference type="ARBA" id="ARBA00022679"/>
    </source>
</evidence>
<evidence type="ECO:0000256" key="7">
    <source>
        <dbReference type="SAM" id="MobiDB-lite"/>
    </source>
</evidence>
<dbReference type="EMBL" id="JBEDNP010000004">
    <property type="protein sequence ID" value="MEQ3538980.1"/>
    <property type="molecule type" value="Genomic_DNA"/>
</dbReference>
<dbReference type="PANTHER" id="PTHR43289:SF6">
    <property type="entry name" value="SERINE_THREONINE-PROTEIN KINASE NEKL-3"/>
    <property type="match status" value="1"/>
</dbReference>
<evidence type="ECO:0000259" key="9">
    <source>
        <dbReference type="PROSITE" id="PS50011"/>
    </source>
</evidence>
<reference evidence="10 11" key="1">
    <citation type="submission" date="2024-03" db="EMBL/GenBank/DDBJ databases">
        <title>Draft genome sequence of Pseudonocardia tropica JCM 19149.</title>
        <authorList>
            <person name="Butdee W."/>
            <person name="Duangmal K."/>
        </authorList>
    </citation>
    <scope>NUCLEOTIDE SEQUENCE [LARGE SCALE GENOMIC DNA]</scope>
    <source>
        <strain evidence="10 11">JCM 19149</strain>
    </source>
</reference>
<sequence>MSTPGAGGRDPATTAAPDRDDPTPRRAGTWAGPRDRPFRYEVLAEVGSGGEGRVYKVRYADDDSGADEVFALKEYRAPAAAPAGWPDDGTWDRVRNQARLLTSVARGDRLVRVIEVFRGRVVTAPAAPEGPLVPVVVMEWLDGPDLDTAARAQDCAVQTRLTWLGQLAEAVHALHGPDERGRPSVVHADVKPGNCIIDGDRGLVLVDTGTTQRAGGAPDPRLLRSGQYAAPEILLDPGRARDVASDAYSVAAVAVFLLTRTPPPAAERPDLATAVRTLLLTHADLPPRRRSAVADRVVGLLVAPPDERAVVDLPEWVAGVRRAAGPRRRRVVVRVVAAVAVLVALGVGLLVGLPTGERAAARVPAPFEGELLYAADLTAPAPEWPEHTDPGVTTRYAEGRYDVHVVRPGTYVTVPAPPTPQIGDEVVTATARIASGQGAWGVWCRGTDERGTRRYEFQVSHGGAVRVVLPDGTATTWSYVDGLDTSLPVTLSARCDDVPDAPVELTLAVNGTTVLTHRPASILGPGFAGVSGMAFSDVDGPTVTAAVTRFEVRRGR</sequence>
<evidence type="ECO:0000256" key="6">
    <source>
        <dbReference type="ARBA" id="ARBA00022840"/>
    </source>
</evidence>
<keyword evidence="11" id="KW-1185">Reference proteome</keyword>
<keyword evidence="6" id="KW-0067">ATP-binding</keyword>
<dbReference type="RefSeq" id="WP_345652191.1">
    <property type="nucleotide sequence ID" value="NZ_BAABLY010000082.1"/>
</dbReference>
<dbReference type="InterPro" id="IPR008271">
    <property type="entry name" value="Ser/Thr_kinase_AS"/>
</dbReference>
<keyword evidence="5" id="KW-0418">Kinase</keyword>
<organism evidence="10 11">
    <name type="scientific">Pseudonocardia tropica</name>
    <dbReference type="NCBI Taxonomy" id="681289"/>
    <lineage>
        <taxon>Bacteria</taxon>
        <taxon>Bacillati</taxon>
        <taxon>Actinomycetota</taxon>
        <taxon>Actinomycetes</taxon>
        <taxon>Pseudonocardiales</taxon>
        <taxon>Pseudonocardiaceae</taxon>
        <taxon>Pseudonocardia</taxon>
    </lineage>
</organism>
<keyword evidence="2" id="KW-0723">Serine/threonine-protein kinase</keyword>
<keyword evidence="8" id="KW-0812">Transmembrane</keyword>
<dbReference type="Pfam" id="PF00069">
    <property type="entry name" value="Pkinase"/>
    <property type="match status" value="1"/>
</dbReference>
<evidence type="ECO:0000256" key="8">
    <source>
        <dbReference type="SAM" id="Phobius"/>
    </source>
</evidence>
<dbReference type="PROSITE" id="PS50011">
    <property type="entry name" value="PROTEIN_KINASE_DOM"/>
    <property type="match status" value="1"/>
</dbReference>
<evidence type="ECO:0000313" key="11">
    <source>
        <dbReference type="Proteomes" id="UP001464923"/>
    </source>
</evidence>
<accession>A0ABV1JSR5</accession>
<dbReference type="PANTHER" id="PTHR43289">
    <property type="entry name" value="MITOGEN-ACTIVATED PROTEIN KINASE KINASE KINASE 20-RELATED"/>
    <property type="match status" value="1"/>
</dbReference>
<dbReference type="InterPro" id="IPR011009">
    <property type="entry name" value="Kinase-like_dom_sf"/>
</dbReference>
<gene>
    <name evidence="10" type="ORF">WHI96_09115</name>
</gene>